<dbReference type="SMART" id="SM00091">
    <property type="entry name" value="PAS"/>
    <property type="match status" value="2"/>
</dbReference>
<dbReference type="Pfam" id="PF08448">
    <property type="entry name" value="PAS_4"/>
    <property type="match status" value="1"/>
</dbReference>
<proteinExistence type="predicted"/>
<reference evidence="4 5" key="1">
    <citation type="submission" date="2019-05" db="EMBL/GenBank/DDBJ databases">
        <authorList>
            <person name="Lee S.D."/>
        </authorList>
    </citation>
    <scope>NUCLEOTIDE SEQUENCE [LARGE SCALE GENOMIC DNA]</scope>
    <source>
        <strain evidence="4 5">YC2-7</strain>
    </source>
</reference>
<dbReference type="CDD" id="cd01949">
    <property type="entry name" value="GGDEF"/>
    <property type="match status" value="1"/>
</dbReference>
<comment type="caution">
    <text evidence="4">The sequence shown here is derived from an EMBL/GenBank/DDBJ whole genome shotgun (WGS) entry which is preliminary data.</text>
</comment>
<dbReference type="SMART" id="SM00267">
    <property type="entry name" value="GGDEF"/>
    <property type="match status" value="1"/>
</dbReference>
<name>A0A848KL85_9NOCA</name>
<feature type="domain" description="PAS" evidence="1">
    <location>
        <begin position="146"/>
        <end position="192"/>
    </location>
</feature>
<feature type="domain" description="GGDEF" evidence="3">
    <location>
        <begin position="291"/>
        <end position="431"/>
    </location>
</feature>
<feature type="domain" description="EAL" evidence="2">
    <location>
        <begin position="439"/>
        <end position="699"/>
    </location>
</feature>
<sequence>MAEADNRHLAELICGAFARASTEAVVVGDPSGLIVELNSAAADMFGYAREELLGRPVDVLFPPALLERQTAALSRLRETRTPRVQGRRFTMTGLRSDGEMLPLEVSMSETDADDPALGGGYVVAFARSRMESSGAPAIADSDSWETFESVTAILESAPVLVFAVDTAGIIRVSTGGVLKDLGFQPGQLIGESIHTVYADRPDIYANNMRALSGEEFRVRVAIGPHIYDTQYRPLFTAGGALKGSLGITTDVTAQVVSEQALRMLAETDAVTGLGSRGQIEQELAAAFDSGGPLTLLLVDLDDFKDINDSHGHLVGDVVLRRIGGRMRRIVGSTAILGRLGGDELIVGLHSDDLLEVSSIADKILGEISRPMRIEVDAGEQMTELDVSITASIGIAVAPMDGDSPSSLLTHADSAMYAAKRSGRASHRFYRADADRAGRRLQVSTRLRSAIKSGALDVEFQPICRLADGKVAGFEALARWNDARLGPVSPDEFIALAESSPLIDDLFDLVLHRSLEAAAAWNAGRGSSADFVSININVAARQLRDPGLPDQIIRAADAVGLPYGCVAIELTETAVMENAARTWGVLRAISGAGIRVLIDDYGVGYSNMARLGELSGAGILEGIKIDRTFVADLPTDRAKTLLTMFLTMTRSLGVSAVAEGIESDEQLRTLLGLGCVIGQGWHFAKPMSRDSAVQLILDGGMIK</sequence>
<dbReference type="Pfam" id="PF00990">
    <property type="entry name" value="GGDEF"/>
    <property type="match status" value="1"/>
</dbReference>
<dbReference type="SUPFAM" id="SSF141868">
    <property type="entry name" value="EAL domain-like"/>
    <property type="match status" value="1"/>
</dbReference>
<gene>
    <name evidence="4" type="ORF">FGL95_28290</name>
</gene>
<dbReference type="InterPro" id="IPR035965">
    <property type="entry name" value="PAS-like_dom_sf"/>
</dbReference>
<dbReference type="PROSITE" id="PS50887">
    <property type="entry name" value="GGDEF"/>
    <property type="match status" value="1"/>
</dbReference>
<accession>A0A848KL85</accession>
<dbReference type="CDD" id="cd01948">
    <property type="entry name" value="EAL"/>
    <property type="match status" value="1"/>
</dbReference>
<organism evidence="4 5">
    <name type="scientific">Antrihabitans stalactiti</name>
    <dbReference type="NCBI Taxonomy" id="2584121"/>
    <lineage>
        <taxon>Bacteria</taxon>
        <taxon>Bacillati</taxon>
        <taxon>Actinomycetota</taxon>
        <taxon>Actinomycetes</taxon>
        <taxon>Mycobacteriales</taxon>
        <taxon>Nocardiaceae</taxon>
        <taxon>Antrihabitans</taxon>
    </lineage>
</organism>
<dbReference type="SUPFAM" id="SSF55785">
    <property type="entry name" value="PYP-like sensor domain (PAS domain)"/>
    <property type="match status" value="2"/>
</dbReference>
<dbReference type="InterPro" id="IPR001633">
    <property type="entry name" value="EAL_dom"/>
</dbReference>
<dbReference type="AlphaFoldDB" id="A0A848KL85"/>
<dbReference type="Gene3D" id="3.20.20.450">
    <property type="entry name" value="EAL domain"/>
    <property type="match status" value="1"/>
</dbReference>
<evidence type="ECO:0000313" key="4">
    <source>
        <dbReference type="EMBL" id="NMN98941.1"/>
    </source>
</evidence>
<dbReference type="InterPro" id="IPR052155">
    <property type="entry name" value="Biofilm_reg_signaling"/>
</dbReference>
<dbReference type="RefSeq" id="WP_169593733.1">
    <property type="nucleotide sequence ID" value="NZ_VCQU01000013.1"/>
</dbReference>
<dbReference type="Proteomes" id="UP000535543">
    <property type="component" value="Unassembled WGS sequence"/>
</dbReference>
<feature type="domain" description="PAS" evidence="1">
    <location>
        <begin position="5"/>
        <end position="62"/>
    </location>
</feature>
<dbReference type="InterPro" id="IPR035919">
    <property type="entry name" value="EAL_sf"/>
</dbReference>
<evidence type="ECO:0000313" key="5">
    <source>
        <dbReference type="Proteomes" id="UP000535543"/>
    </source>
</evidence>
<keyword evidence="5" id="KW-1185">Reference proteome</keyword>
<dbReference type="SMART" id="SM00052">
    <property type="entry name" value="EAL"/>
    <property type="match status" value="1"/>
</dbReference>
<dbReference type="PANTHER" id="PTHR44757:SF2">
    <property type="entry name" value="BIOFILM ARCHITECTURE MAINTENANCE PROTEIN MBAA"/>
    <property type="match status" value="1"/>
</dbReference>
<dbReference type="Gene3D" id="3.30.70.270">
    <property type="match status" value="1"/>
</dbReference>
<dbReference type="InterPro" id="IPR000014">
    <property type="entry name" value="PAS"/>
</dbReference>
<dbReference type="EMBL" id="VCQU01000013">
    <property type="protein sequence ID" value="NMN98941.1"/>
    <property type="molecule type" value="Genomic_DNA"/>
</dbReference>
<evidence type="ECO:0000259" key="2">
    <source>
        <dbReference type="PROSITE" id="PS50883"/>
    </source>
</evidence>
<dbReference type="PANTHER" id="PTHR44757">
    <property type="entry name" value="DIGUANYLATE CYCLASE DGCP"/>
    <property type="match status" value="1"/>
</dbReference>
<dbReference type="SUPFAM" id="SSF55073">
    <property type="entry name" value="Nucleotide cyclase"/>
    <property type="match status" value="1"/>
</dbReference>
<dbReference type="InterPro" id="IPR043128">
    <property type="entry name" value="Rev_trsase/Diguanyl_cyclase"/>
</dbReference>
<dbReference type="CDD" id="cd00130">
    <property type="entry name" value="PAS"/>
    <property type="match status" value="1"/>
</dbReference>
<dbReference type="InterPro" id="IPR029787">
    <property type="entry name" value="Nucleotide_cyclase"/>
</dbReference>
<dbReference type="Pfam" id="PF13426">
    <property type="entry name" value="PAS_9"/>
    <property type="match status" value="1"/>
</dbReference>
<dbReference type="Pfam" id="PF00563">
    <property type="entry name" value="EAL"/>
    <property type="match status" value="1"/>
</dbReference>
<dbReference type="PROSITE" id="PS50112">
    <property type="entry name" value="PAS"/>
    <property type="match status" value="2"/>
</dbReference>
<dbReference type="InterPro" id="IPR000160">
    <property type="entry name" value="GGDEF_dom"/>
</dbReference>
<dbReference type="InterPro" id="IPR013656">
    <property type="entry name" value="PAS_4"/>
</dbReference>
<evidence type="ECO:0000259" key="3">
    <source>
        <dbReference type="PROSITE" id="PS50887"/>
    </source>
</evidence>
<reference evidence="4 5" key="2">
    <citation type="submission" date="2020-06" db="EMBL/GenBank/DDBJ databases">
        <title>Antribacter stalactiti gen. nov., sp. nov., a new member of the family Nacardiaceae isolated from a cave.</title>
        <authorList>
            <person name="Kim I.S."/>
        </authorList>
    </citation>
    <scope>NUCLEOTIDE SEQUENCE [LARGE SCALE GENOMIC DNA]</scope>
    <source>
        <strain evidence="4 5">YC2-7</strain>
    </source>
</reference>
<dbReference type="PROSITE" id="PS50883">
    <property type="entry name" value="EAL"/>
    <property type="match status" value="1"/>
</dbReference>
<dbReference type="NCBIfam" id="TIGR00229">
    <property type="entry name" value="sensory_box"/>
    <property type="match status" value="1"/>
</dbReference>
<dbReference type="NCBIfam" id="TIGR00254">
    <property type="entry name" value="GGDEF"/>
    <property type="match status" value="1"/>
</dbReference>
<protein>
    <submittedName>
        <fullName evidence="4">EAL domain-containing protein</fullName>
    </submittedName>
</protein>
<dbReference type="Gene3D" id="3.30.450.20">
    <property type="entry name" value="PAS domain"/>
    <property type="match status" value="2"/>
</dbReference>
<evidence type="ECO:0000259" key="1">
    <source>
        <dbReference type="PROSITE" id="PS50112"/>
    </source>
</evidence>